<dbReference type="Proteomes" id="UP000231451">
    <property type="component" value="Unassembled WGS sequence"/>
</dbReference>
<sequence>MATITISDRLMSSLEQAAAINGVTAQDAANALLVNYVAANRNGFVPNEETMKAITEGQAITMGVVPDTLPSFGDADSLMEYLEGDE</sequence>
<comment type="caution">
    <text evidence="1">The sequence shown here is derived from an EMBL/GenBank/DDBJ whole genome shotgun (WGS) entry which is preliminary data.</text>
</comment>
<keyword evidence="2" id="KW-1185">Reference proteome</keyword>
<dbReference type="RefSeq" id="WP_100513413.1">
    <property type="nucleotide sequence ID" value="NZ_PEBK01000008.1"/>
</dbReference>
<evidence type="ECO:0000313" key="1">
    <source>
        <dbReference type="EMBL" id="PJM74720.1"/>
    </source>
</evidence>
<evidence type="ECO:0000313" key="2">
    <source>
        <dbReference type="Proteomes" id="UP000231451"/>
    </source>
</evidence>
<dbReference type="OrthoDB" id="9804867at2"/>
<protein>
    <recommendedName>
        <fullName evidence="3">Damage-inducible protein J</fullName>
    </recommendedName>
</protein>
<evidence type="ECO:0008006" key="3">
    <source>
        <dbReference type="Google" id="ProtNLM"/>
    </source>
</evidence>
<proteinExistence type="predicted"/>
<dbReference type="AlphaFoldDB" id="A0A2M9HD29"/>
<gene>
    <name evidence="1" type="ORF">CSQ87_08285</name>
</gene>
<dbReference type="EMBL" id="PEBK01000008">
    <property type="protein sequence ID" value="PJM74720.1"/>
    <property type="molecule type" value="Genomic_DNA"/>
</dbReference>
<accession>A0A2M9HD29</accession>
<name>A0A2M9HD29_9BIFI</name>
<reference evidence="1 2" key="1">
    <citation type="submission" date="2017-10" db="EMBL/GenBank/DDBJ databases">
        <title>Draft genome sequences of strains TRE 1, TRE 9, TRE H and TRI 7, isolated from tamarins, belonging to four potential novel Bifidobacterium species.</title>
        <authorList>
            <person name="Mattarelli P."/>
            <person name="Modesto M."/>
            <person name="Puglisi E."/>
            <person name="Morelli L."/>
            <person name="Spezio C."/>
            <person name="Bonetti A."/>
            <person name="Sandri C."/>
        </authorList>
    </citation>
    <scope>NUCLEOTIDE SEQUENCE [LARGE SCALE GENOMIC DNA]</scope>
    <source>
        <strain evidence="2">TRI7</strain>
    </source>
</reference>
<organism evidence="1 2">
    <name type="scientific">Bifidobacterium simiarum</name>
    <dbReference type="NCBI Taxonomy" id="2045441"/>
    <lineage>
        <taxon>Bacteria</taxon>
        <taxon>Bacillati</taxon>
        <taxon>Actinomycetota</taxon>
        <taxon>Actinomycetes</taxon>
        <taxon>Bifidobacteriales</taxon>
        <taxon>Bifidobacteriaceae</taxon>
        <taxon>Bifidobacterium</taxon>
    </lineage>
</organism>